<sequence>MFKKCKYLFICGAIASGIGKGTINSSIGMLLKEYGYKVSFLKIDPYLNIDAGTMNPYEHGEVFVTGDGGEVDLDIGNYERFLDIELSFYHSLTSGKLYQKILQKEREGHYLGKTVQVIPHVVDEIKNWIKNLTTVPLKSDTNERPDILLIEVGGTVGDLESTCYYEAVRQMINEEGKENVGLIMLTYILTLNNEQKTKPAQNGIKDLRYTGLLADFIICRSENELQNPQRDKLAMFGNISKDSIFSVPNSQHIYDVPEVLQKQKLAERILEKFKLPIQQVPNIQQYTQFGQYLNDLQTSKPVTIGIMGKYMKNLDAYMSLIKALKEASYAIKVNLQLKYIDLIDFSSKQNAEEELEKECKQFDAILVPGGFGYNGFNLKIKCCQYARENKIPFLGICYGFQAAVVEYARNVLGVKDATTEELKDELIGSNFVVFMPEINPKLFGGNMRLGNHQTIIENKDSIAYQIYDSEVVEERHRHRYEVNPQKIQNLTENGLVFSGKDRKTGQRMEILELPNHLHPFFVGVQYHPEFTSKNFKPNPLFVSFVSAAANGEFRKSKIDVNYNNKKN</sequence>
<dbReference type="OrthoDB" id="1739076at2759"/>
<keyword evidence="8 11" id="KW-0665">Pyrimidine biosynthesis</keyword>
<dbReference type="GO" id="GO:0042802">
    <property type="term" value="F:identical protein binding"/>
    <property type="evidence" value="ECO:0007669"/>
    <property type="project" value="TreeGrafter"/>
</dbReference>
<keyword evidence="2 11" id="KW-0436">Ligase</keyword>
<evidence type="ECO:0000256" key="1">
    <source>
        <dbReference type="ARBA" id="ARBA00012291"/>
    </source>
</evidence>
<dbReference type="EC" id="6.3.4.2" evidence="1 11"/>
<evidence type="ECO:0000256" key="7">
    <source>
        <dbReference type="ARBA" id="ARBA00022962"/>
    </source>
</evidence>
<feature type="domain" description="CTP synthase N-terminal" evidence="13">
    <location>
        <begin position="6"/>
        <end position="275"/>
    </location>
</feature>
<dbReference type="FunFam" id="3.40.50.880:FF:000002">
    <property type="entry name" value="CTP synthase"/>
    <property type="match status" value="1"/>
</dbReference>
<evidence type="ECO:0000256" key="3">
    <source>
        <dbReference type="ARBA" id="ARBA00022723"/>
    </source>
</evidence>
<evidence type="ECO:0000256" key="4">
    <source>
        <dbReference type="ARBA" id="ARBA00022741"/>
    </source>
</evidence>
<dbReference type="PROSITE" id="PS51273">
    <property type="entry name" value="GATASE_TYPE_1"/>
    <property type="match status" value="1"/>
</dbReference>
<dbReference type="EMBL" id="CAJJDN010000007">
    <property type="protein sequence ID" value="CAD8052978.1"/>
    <property type="molecule type" value="Genomic_DNA"/>
</dbReference>
<evidence type="ECO:0000256" key="9">
    <source>
        <dbReference type="ARBA" id="ARBA00047781"/>
    </source>
</evidence>
<keyword evidence="3" id="KW-0479">Metal-binding</keyword>
<proteinExistence type="inferred from homology"/>
<comment type="function">
    <text evidence="11">Catalyzes the ATP-dependent amination of UTP to CTP with either L-glutamine or ammonia as the source of nitrogen.</text>
</comment>
<keyword evidence="7 11" id="KW-0315">Glutamine amidotransferase</keyword>
<evidence type="ECO:0000259" key="13">
    <source>
        <dbReference type="Pfam" id="PF06418"/>
    </source>
</evidence>
<dbReference type="InterPro" id="IPR033828">
    <property type="entry name" value="GATase1_CTP_Synthase"/>
</dbReference>
<dbReference type="InterPro" id="IPR017456">
    <property type="entry name" value="CTP_synthase_N"/>
</dbReference>
<dbReference type="InterPro" id="IPR004468">
    <property type="entry name" value="CTP_synthase"/>
</dbReference>
<comment type="pathway">
    <text evidence="11">Pyrimidine metabolism; CTP biosynthesis via de novo pathway; CTP from UDP: step 2/2.</text>
</comment>
<dbReference type="CDD" id="cd03113">
    <property type="entry name" value="CTPS_N"/>
    <property type="match status" value="1"/>
</dbReference>
<dbReference type="CDD" id="cd01746">
    <property type="entry name" value="GATase1_CTP_Synthase"/>
    <property type="match status" value="1"/>
</dbReference>
<evidence type="ECO:0000256" key="2">
    <source>
        <dbReference type="ARBA" id="ARBA00022598"/>
    </source>
</evidence>
<dbReference type="NCBIfam" id="NF003792">
    <property type="entry name" value="PRK05380.1"/>
    <property type="match status" value="1"/>
</dbReference>
<keyword evidence="6" id="KW-0460">Magnesium</keyword>
<evidence type="ECO:0000313" key="15">
    <source>
        <dbReference type="Proteomes" id="UP000692954"/>
    </source>
</evidence>
<dbReference type="GO" id="GO:0019856">
    <property type="term" value="P:pyrimidine nucleobase biosynthetic process"/>
    <property type="evidence" value="ECO:0007669"/>
    <property type="project" value="TreeGrafter"/>
</dbReference>
<evidence type="ECO:0000313" key="14">
    <source>
        <dbReference type="EMBL" id="CAD8052978.1"/>
    </source>
</evidence>
<dbReference type="GO" id="GO:0046872">
    <property type="term" value="F:metal ion binding"/>
    <property type="evidence" value="ECO:0007669"/>
    <property type="project" value="UniProtKB-KW"/>
</dbReference>
<comment type="caution">
    <text evidence="14">The sequence shown here is derived from an EMBL/GenBank/DDBJ whole genome shotgun (WGS) entry which is preliminary data.</text>
</comment>
<keyword evidence="5 11" id="KW-0067">ATP-binding</keyword>
<dbReference type="AlphaFoldDB" id="A0A8S1KCZ6"/>
<dbReference type="Proteomes" id="UP000692954">
    <property type="component" value="Unassembled WGS sequence"/>
</dbReference>
<dbReference type="PANTHER" id="PTHR11550:SF0">
    <property type="entry name" value="CTP SYNTHASE-RELATED"/>
    <property type="match status" value="1"/>
</dbReference>
<gene>
    <name evidence="14" type="ORF">PSON_ATCC_30995.1.T0070106</name>
</gene>
<dbReference type="GO" id="GO:0044210">
    <property type="term" value="P:'de novo' CTP biosynthetic process"/>
    <property type="evidence" value="ECO:0007669"/>
    <property type="project" value="UniProtKB-UniRule"/>
</dbReference>
<evidence type="ECO:0000256" key="8">
    <source>
        <dbReference type="ARBA" id="ARBA00022975"/>
    </source>
</evidence>
<evidence type="ECO:0000256" key="5">
    <source>
        <dbReference type="ARBA" id="ARBA00022840"/>
    </source>
</evidence>
<evidence type="ECO:0000256" key="6">
    <source>
        <dbReference type="ARBA" id="ARBA00022842"/>
    </source>
</evidence>
<name>A0A8S1KCZ6_9CILI</name>
<dbReference type="Pfam" id="PF06418">
    <property type="entry name" value="CTP_synth_N"/>
    <property type="match status" value="1"/>
</dbReference>
<protein>
    <recommendedName>
        <fullName evidence="10 11">CTP synthase</fullName>
        <ecNumber evidence="1 11">6.3.4.2</ecNumber>
    </recommendedName>
    <alternativeName>
        <fullName evidence="11">UTP--ammonia ligase</fullName>
    </alternativeName>
</protein>
<evidence type="ECO:0000259" key="12">
    <source>
        <dbReference type="Pfam" id="PF00117"/>
    </source>
</evidence>
<dbReference type="Pfam" id="PF00117">
    <property type="entry name" value="GATase"/>
    <property type="match status" value="1"/>
</dbReference>
<dbReference type="GO" id="GO:0097268">
    <property type="term" value="C:cytoophidium"/>
    <property type="evidence" value="ECO:0007669"/>
    <property type="project" value="UniProtKB-ARBA"/>
</dbReference>
<evidence type="ECO:0000256" key="10">
    <source>
        <dbReference type="ARBA" id="ARBA00070745"/>
    </source>
</evidence>
<comment type="similarity">
    <text evidence="11">Belongs to the CTP synthase family.</text>
</comment>
<organism evidence="14 15">
    <name type="scientific">Paramecium sonneborni</name>
    <dbReference type="NCBI Taxonomy" id="65129"/>
    <lineage>
        <taxon>Eukaryota</taxon>
        <taxon>Sar</taxon>
        <taxon>Alveolata</taxon>
        <taxon>Ciliophora</taxon>
        <taxon>Intramacronucleata</taxon>
        <taxon>Oligohymenophorea</taxon>
        <taxon>Peniculida</taxon>
        <taxon>Parameciidae</taxon>
        <taxon>Paramecium</taxon>
    </lineage>
</organism>
<dbReference type="GO" id="GO:0003883">
    <property type="term" value="F:CTP synthase activity"/>
    <property type="evidence" value="ECO:0007669"/>
    <property type="project" value="UniProtKB-UniRule"/>
</dbReference>
<keyword evidence="4 11" id="KW-0547">Nucleotide-binding</keyword>
<comment type="catalytic activity">
    <reaction evidence="9 11">
        <text>UTP + L-glutamine + ATP + H2O = CTP + L-glutamate + ADP + phosphate + 2 H(+)</text>
        <dbReference type="Rhea" id="RHEA:26426"/>
        <dbReference type="ChEBI" id="CHEBI:15377"/>
        <dbReference type="ChEBI" id="CHEBI:15378"/>
        <dbReference type="ChEBI" id="CHEBI:29985"/>
        <dbReference type="ChEBI" id="CHEBI:30616"/>
        <dbReference type="ChEBI" id="CHEBI:37563"/>
        <dbReference type="ChEBI" id="CHEBI:43474"/>
        <dbReference type="ChEBI" id="CHEBI:46398"/>
        <dbReference type="ChEBI" id="CHEBI:58359"/>
        <dbReference type="ChEBI" id="CHEBI:456216"/>
        <dbReference type="EC" id="6.3.4.2"/>
    </reaction>
</comment>
<dbReference type="FunFam" id="3.40.50.300:FF:000009">
    <property type="entry name" value="CTP synthase"/>
    <property type="match status" value="1"/>
</dbReference>
<evidence type="ECO:0000256" key="11">
    <source>
        <dbReference type="RuleBase" id="RU810713"/>
    </source>
</evidence>
<dbReference type="NCBIfam" id="TIGR00337">
    <property type="entry name" value="PyrG"/>
    <property type="match status" value="1"/>
</dbReference>
<accession>A0A8S1KCZ6</accession>
<reference evidence="14" key="1">
    <citation type="submission" date="2021-01" db="EMBL/GenBank/DDBJ databases">
        <authorList>
            <consortium name="Genoscope - CEA"/>
            <person name="William W."/>
        </authorList>
    </citation>
    <scope>NUCLEOTIDE SEQUENCE</scope>
</reference>
<dbReference type="GO" id="GO:0005524">
    <property type="term" value="F:ATP binding"/>
    <property type="evidence" value="ECO:0007669"/>
    <property type="project" value="UniProtKB-KW"/>
</dbReference>
<keyword evidence="15" id="KW-1185">Reference proteome</keyword>
<dbReference type="PANTHER" id="PTHR11550">
    <property type="entry name" value="CTP SYNTHASE"/>
    <property type="match status" value="1"/>
</dbReference>
<dbReference type="InterPro" id="IPR017926">
    <property type="entry name" value="GATASE"/>
</dbReference>
<feature type="domain" description="Glutamine amidotransferase" evidence="12">
    <location>
        <begin position="314"/>
        <end position="545"/>
    </location>
</feature>